<feature type="transmembrane region" description="Helical" evidence="1">
    <location>
        <begin position="183"/>
        <end position="206"/>
    </location>
</feature>
<proteinExistence type="predicted"/>
<gene>
    <name evidence="2" type="primary">Hypp4369</name>
    <name evidence="2" type="ORF">BLAG_LOCUS22842</name>
</gene>
<keyword evidence="3" id="KW-1185">Reference proteome</keyword>
<dbReference type="EMBL" id="OV696692">
    <property type="protein sequence ID" value="CAH1270611.1"/>
    <property type="molecule type" value="Genomic_DNA"/>
</dbReference>
<name>A0A8K0AAW3_BRALA</name>
<feature type="transmembrane region" description="Helical" evidence="1">
    <location>
        <begin position="382"/>
        <end position="406"/>
    </location>
</feature>
<keyword evidence="1" id="KW-0472">Membrane</keyword>
<dbReference type="PANTHER" id="PTHR38568">
    <property type="entry name" value="DUF445 DOMAIN-CONTAINING PROTEIN-RELATED"/>
    <property type="match status" value="1"/>
</dbReference>
<feature type="transmembrane region" description="Helical" evidence="1">
    <location>
        <begin position="152"/>
        <end position="171"/>
    </location>
</feature>
<dbReference type="PANTHER" id="PTHR38568:SF1">
    <property type="entry name" value="DUF445 DOMAIN-CONTAINING PROTEIN"/>
    <property type="match status" value="1"/>
</dbReference>
<dbReference type="OrthoDB" id="10013811at2759"/>
<sequence length="407" mass="46071">MASEPDVSGQEDSEIRNLRSLFNVLMLDVVATSKSAAACLFCTVHASWGFPSSVHLCLPTHPCVTSGIARGSHHSRFMMADTSPLVIEECPEEDDNRGRRRQNNIHAAEEYGIEMNNTGHSRRRRYSTEEEDCSEDGDTPFRIRDYFHVGEVSNLICLVAMIIGITLVEIFKNDARVPQHAMNFLQVFRAMGLFSVSGGVTNWLAVKMLFDRIPGLIGSGVITSQFKEIRQTVKNVVLETFFETEYLENYMHRKSGEFLAAFQIESKLKRLLESERVMQIIDNQVQKLYKKPEGIFRRTTSTGMMLAMMGVDAGKLSKMIQPLMKGLSRDMTPVLAKNLKTFEFMNAESMRAQVDEMMTVKMEEFTPPKVKKLVEQMIRQHLGWLVVWGNIFGAFLGTIAEVVAIFT</sequence>
<reference evidence="2" key="1">
    <citation type="submission" date="2022-01" db="EMBL/GenBank/DDBJ databases">
        <authorList>
            <person name="Braso-Vives M."/>
        </authorList>
    </citation>
    <scope>NUCLEOTIDE SEQUENCE</scope>
</reference>
<evidence type="ECO:0000313" key="3">
    <source>
        <dbReference type="Proteomes" id="UP000838412"/>
    </source>
</evidence>
<keyword evidence="1" id="KW-0812">Transmembrane</keyword>
<organism evidence="2 3">
    <name type="scientific">Branchiostoma lanceolatum</name>
    <name type="common">Common lancelet</name>
    <name type="synonym">Amphioxus lanceolatum</name>
    <dbReference type="NCBI Taxonomy" id="7740"/>
    <lineage>
        <taxon>Eukaryota</taxon>
        <taxon>Metazoa</taxon>
        <taxon>Chordata</taxon>
        <taxon>Cephalochordata</taxon>
        <taxon>Leptocardii</taxon>
        <taxon>Amphioxiformes</taxon>
        <taxon>Branchiostomatidae</taxon>
        <taxon>Branchiostoma</taxon>
    </lineage>
</organism>
<protein>
    <submittedName>
        <fullName evidence="2">Hypp4369 protein</fullName>
    </submittedName>
</protein>
<dbReference type="AlphaFoldDB" id="A0A8K0AAW3"/>
<accession>A0A8K0AAW3</accession>
<dbReference type="Proteomes" id="UP000838412">
    <property type="component" value="Chromosome 7"/>
</dbReference>
<evidence type="ECO:0000256" key="1">
    <source>
        <dbReference type="SAM" id="Phobius"/>
    </source>
</evidence>
<keyword evidence="1" id="KW-1133">Transmembrane helix</keyword>
<evidence type="ECO:0000313" key="2">
    <source>
        <dbReference type="EMBL" id="CAH1270611.1"/>
    </source>
</evidence>